<sequence>MAEIVGTVVLGVSVNFVLEKALALAKATDCHRFYFRCRMAPKFQDIIIKLEDINKQANEFALQYRMSEPHFSTAGTSVNNNHETDSFVAPYVVVRPDDDDDWIVL</sequence>
<evidence type="ECO:0000313" key="2">
    <source>
        <dbReference type="Proteomes" id="UP001161247"/>
    </source>
</evidence>
<gene>
    <name evidence="1" type="ORF">OLC1_LOCUS21202</name>
</gene>
<name>A0AAV1E4U3_OLDCO</name>
<dbReference type="Proteomes" id="UP001161247">
    <property type="component" value="Chromosome 7"/>
</dbReference>
<accession>A0AAV1E4U3</accession>
<protein>
    <submittedName>
        <fullName evidence="1">OLC1v1015178C1</fullName>
    </submittedName>
</protein>
<reference evidence="1" key="1">
    <citation type="submission" date="2023-03" db="EMBL/GenBank/DDBJ databases">
        <authorList>
            <person name="Julca I."/>
        </authorList>
    </citation>
    <scope>NUCLEOTIDE SEQUENCE</scope>
</reference>
<dbReference type="AlphaFoldDB" id="A0AAV1E4U3"/>
<organism evidence="1 2">
    <name type="scientific">Oldenlandia corymbosa var. corymbosa</name>
    <dbReference type="NCBI Taxonomy" id="529605"/>
    <lineage>
        <taxon>Eukaryota</taxon>
        <taxon>Viridiplantae</taxon>
        <taxon>Streptophyta</taxon>
        <taxon>Embryophyta</taxon>
        <taxon>Tracheophyta</taxon>
        <taxon>Spermatophyta</taxon>
        <taxon>Magnoliopsida</taxon>
        <taxon>eudicotyledons</taxon>
        <taxon>Gunneridae</taxon>
        <taxon>Pentapetalae</taxon>
        <taxon>asterids</taxon>
        <taxon>lamiids</taxon>
        <taxon>Gentianales</taxon>
        <taxon>Rubiaceae</taxon>
        <taxon>Rubioideae</taxon>
        <taxon>Spermacoceae</taxon>
        <taxon>Hedyotis-Oldenlandia complex</taxon>
        <taxon>Oldenlandia</taxon>
    </lineage>
</organism>
<dbReference type="EMBL" id="OX459124">
    <property type="protein sequence ID" value="CAI9114452.1"/>
    <property type="molecule type" value="Genomic_DNA"/>
</dbReference>
<proteinExistence type="predicted"/>
<evidence type="ECO:0000313" key="1">
    <source>
        <dbReference type="EMBL" id="CAI9114452.1"/>
    </source>
</evidence>
<keyword evidence="2" id="KW-1185">Reference proteome</keyword>